<reference evidence="3" key="1">
    <citation type="submission" date="2020-11" db="EMBL/GenBank/DDBJ databases">
        <authorList>
            <person name="Tran Van P."/>
        </authorList>
    </citation>
    <scope>NUCLEOTIDE SEQUENCE</scope>
</reference>
<dbReference type="InterPro" id="IPR012317">
    <property type="entry name" value="Poly(ADP-ribose)pol_cat_dom"/>
</dbReference>
<sequence length="217" mass="25926">MHHMCKEAIHEPHAYMKKKVKEENAIPIQPKRTLEEVLRDKKERKEAIPDLVCSEKLRLSTDNSIWERMEQLEILIDIFPECERSYLRRKCDECNGCATTLMAHPRFPSHWEPMPLDKLVTMIALDESSDEYKTGYLSRKLEFHRIERVQNPYLWEMYQNRWELFVKRHGDRDLLNETYPYHGTIRKKVQDFCASNLGWRYHESSGGQTYGQGTYLS</sequence>
<evidence type="ECO:0000313" key="3">
    <source>
        <dbReference type="EMBL" id="CAD7249667.1"/>
    </source>
</evidence>
<dbReference type="AlphaFoldDB" id="A0A7R9FNU7"/>
<protein>
    <recommendedName>
        <fullName evidence="1">Poly [ADP-ribose] polymerase</fullName>
        <shortName evidence="1">PARP</shortName>
        <ecNumber evidence="1">2.4.2.-</ecNumber>
    </recommendedName>
</protein>
<keyword evidence="4" id="KW-1185">Reference proteome</keyword>
<keyword evidence="1" id="KW-0328">Glycosyltransferase</keyword>
<dbReference type="EC" id="2.4.2.-" evidence="1"/>
<dbReference type="GO" id="GO:1990404">
    <property type="term" value="F:NAD+-protein mono-ADP-ribosyltransferase activity"/>
    <property type="evidence" value="ECO:0007669"/>
    <property type="project" value="TreeGrafter"/>
</dbReference>
<dbReference type="GO" id="GO:0003950">
    <property type="term" value="F:NAD+ poly-ADP-ribosyltransferase activity"/>
    <property type="evidence" value="ECO:0007669"/>
    <property type="project" value="UniProtKB-UniRule"/>
</dbReference>
<gene>
    <name evidence="3" type="ORF">DSTB1V02_LOCUS9455</name>
</gene>
<dbReference type="Proteomes" id="UP000677054">
    <property type="component" value="Unassembled WGS sequence"/>
</dbReference>
<organism evidence="3">
    <name type="scientific">Darwinula stevensoni</name>
    <dbReference type="NCBI Taxonomy" id="69355"/>
    <lineage>
        <taxon>Eukaryota</taxon>
        <taxon>Metazoa</taxon>
        <taxon>Ecdysozoa</taxon>
        <taxon>Arthropoda</taxon>
        <taxon>Crustacea</taxon>
        <taxon>Oligostraca</taxon>
        <taxon>Ostracoda</taxon>
        <taxon>Podocopa</taxon>
        <taxon>Podocopida</taxon>
        <taxon>Darwinulocopina</taxon>
        <taxon>Darwinuloidea</taxon>
        <taxon>Darwinulidae</taxon>
        <taxon>Darwinula</taxon>
    </lineage>
</organism>
<evidence type="ECO:0000256" key="1">
    <source>
        <dbReference type="RuleBase" id="RU362114"/>
    </source>
</evidence>
<dbReference type="Gene3D" id="3.90.228.10">
    <property type="match status" value="1"/>
</dbReference>
<accession>A0A7R9FNU7</accession>
<evidence type="ECO:0000313" key="4">
    <source>
        <dbReference type="Proteomes" id="UP000677054"/>
    </source>
</evidence>
<dbReference type="Pfam" id="PF00644">
    <property type="entry name" value="PARP"/>
    <property type="match status" value="1"/>
</dbReference>
<dbReference type="EMBL" id="CAJPEV010002434">
    <property type="protein sequence ID" value="CAG0896860.1"/>
    <property type="molecule type" value="Genomic_DNA"/>
</dbReference>
<keyword evidence="1" id="KW-0808">Transferase</keyword>
<dbReference type="PANTHER" id="PTHR45740">
    <property type="entry name" value="POLY [ADP-RIBOSE] POLYMERASE"/>
    <property type="match status" value="1"/>
</dbReference>
<proteinExistence type="predicted"/>
<dbReference type="InterPro" id="IPR051712">
    <property type="entry name" value="ARTD-AVP"/>
</dbReference>
<keyword evidence="1" id="KW-0520">NAD</keyword>
<dbReference type="GO" id="GO:0005634">
    <property type="term" value="C:nucleus"/>
    <property type="evidence" value="ECO:0007669"/>
    <property type="project" value="TreeGrafter"/>
</dbReference>
<dbReference type="PROSITE" id="PS51059">
    <property type="entry name" value="PARP_CATALYTIC"/>
    <property type="match status" value="1"/>
</dbReference>
<dbReference type="SUPFAM" id="SSF56399">
    <property type="entry name" value="ADP-ribosylation"/>
    <property type="match status" value="1"/>
</dbReference>
<dbReference type="EMBL" id="LR901951">
    <property type="protein sequence ID" value="CAD7249667.1"/>
    <property type="molecule type" value="Genomic_DNA"/>
</dbReference>
<dbReference type="OrthoDB" id="6133115at2759"/>
<feature type="domain" description="PARP catalytic" evidence="2">
    <location>
        <begin position="107"/>
        <end position="217"/>
    </location>
</feature>
<dbReference type="PANTHER" id="PTHR45740:SF2">
    <property type="entry name" value="POLY [ADP-RIBOSE] POLYMERASE"/>
    <property type="match status" value="1"/>
</dbReference>
<evidence type="ECO:0000259" key="2">
    <source>
        <dbReference type="PROSITE" id="PS51059"/>
    </source>
</evidence>
<name>A0A7R9FNU7_9CRUS</name>